<dbReference type="CDD" id="cd00090">
    <property type="entry name" value="HTH_ARSR"/>
    <property type="match status" value="1"/>
</dbReference>
<proteinExistence type="predicted"/>
<dbReference type="InterPro" id="IPR036390">
    <property type="entry name" value="WH_DNA-bd_sf"/>
</dbReference>
<dbReference type="Gene3D" id="1.10.10.10">
    <property type="entry name" value="Winged helix-like DNA-binding domain superfamily/Winged helix DNA-binding domain"/>
    <property type="match status" value="1"/>
</dbReference>
<dbReference type="SUPFAM" id="SSF46785">
    <property type="entry name" value="Winged helix' DNA-binding domain"/>
    <property type="match status" value="1"/>
</dbReference>
<dbReference type="GO" id="GO:0003677">
    <property type="term" value="F:DNA binding"/>
    <property type="evidence" value="ECO:0007669"/>
    <property type="project" value="UniProtKB-KW"/>
</dbReference>
<sequence length="115" mass="13160">MENSYTDLDPVFRSLADPTRRAVVQRLGRGDATISELAEPFPISLPTFLKHIASLEAAGLIETIKVGRVRTCSLRPETLGAAERWFEAQRELWRGRYARLDDLLEDMQTKEDRRT</sequence>
<dbReference type="PANTHER" id="PTHR38600:SF2">
    <property type="entry name" value="SLL0088 PROTEIN"/>
    <property type="match status" value="1"/>
</dbReference>
<name>A0A1M6GL80_9RHOB</name>
<dbReference type="PRINTS" id="PR00778">
    <property type="entry name" value="HTHARSR"/>
</dbReference>
<dbReference type="PROSITE" id="PS50987">
    <property type="entry name" value="HTH_ARSR_2"/>
    <property type="match status" value="1"/>
</dbReference>
<dbReference type="Pfam" id="PF12840">
    <property type="entry name" value="HTH_20"/>
    <property type="match status" value="1"/>
</dbReference>
<evidence type="ECO:0000313" key="2">
    <source>
        <dbReference type="EMBL" id="SHJ10708.1"/>
    </source>
</evidence>
<gene>
    <name evidence="2" type="ORF">SAMN05444417_2796</name>
</gene>
<dbReference type="InterPro" id="IPR011991">
    <property type="entry name" value="ArsR-like_HTH"/>
</dbReference>
<dbReference type="SMART" id="SM00418">
    <property type="entry name" value="HTH_ARSR"/>
    <property type="match status" value="1"/>
</dbReference>
<dbReference type="EMBL" id="FQYO01000005">
    <property type="protein sequence ID" value="SHJ10708.1"/>
    <property type="molecule type" value="Genomic_DNA"/>
</dbReference>
<dbReference type="Proteomes" id="UP000184292">
    <property type="component" value="Unassembled WGS sequence"/>
</dbReference>
<dbReference type="PANTHER" id="PTHR38600">
    <property type="entry name" value="TRANSCRIPTIONAL REGULATORY PROTEIN"/>
    <property type="match status" value="1"/>
</dbReference>
<organism evidence="2 3">
    <name type="scientific">Wenxinia saemankumensis</name>
    <dbReference type="NCBI Taxonomy" id="1447782"/>
    <lineage>
        <taxon>Bacteria</taxon>
        <taxon>Pseudomonadati</taxon>
        <taxon>Pseudomonadota</taxon>
        <taxon>Alphaproteobacteria</taxon>
        <taxon>Rhodobacterales</taxon>
        <taxon>Roseobacteraceae</taxon>
        <taxon>Wenxinia</taxon>
    </lineage>
</organism>
<dbReference type="OrthoDB" id="9790747at2"/>
<dbReference type="GO" id="GO:0003700">
    <property type="term" value="F:DNA-binding transcription factor activity"/>
    <property type="evidence" value="ECO:0007669"/>
    <property type="project" value="InterPro"/>
</dbReference>
<evidence type="ECO:0000259" key="1">
    <source>
        <dbReference type="PROSITE" id="PS50987"/>
    </source>
</evidence>
<dbReference type="RefSeq" id="WP_073332039.1">
    <property type="nucleotide sequence ID" value="NZ_FQYO01000005.1"/>
</dbReference>
<dbReference type="InterPro" id="IPR001845">
    <property type="entry name" value="HTH_ArsR_DNA-bd_dom"/>
</dbReference>
<dbReference type="NCBIfam" id="NF033788">
    <property type="entry name" value="HTH_metalloreg"/>
    <property type="match status" value="1"/>
</dbReference>
<protein>
    <submittedName>
        <fullName evidence="2">DNA-binding transcriptional regulator, ArsR family</fullName>
    </submittedName>
</protein>
<accession>A0A1M6GL80</accession>
<dbReference type="InterPro" id="IPR036388">
    <property type="entry name" value="WH-like_DNA-bd_sf"/>
</dbReference>
<keyword evidence="3" id="KW-1185">Reference proteome</keyword>
<dbReference type="STRING" id="1447782.SAMN05444417_2796"/>
<feature type="domain" description="HTH arsR-type" evidence="1">
    <location>
        <begin position="1"/>
        <end position="94"/>
    </location>
</feature>
<evidence type="ECO:0000313" key="3">
    <source>
        <dbReference type="Proteomes" id="UP000184292"/>
    </source>
</evidence>
<keyword evidence="2" id="KW-0238">DNA-binding</keyword>
<dbReference type="AlphaFoldDB" id="A0A1M6GL80"/>
<reference evidence="2 3" key="1">
    <citation type="submission" date="2016-11" db="EMBL/GenBank/DDBJ databases">
        <authorList>
            <person name="Jaros S."/>
            <person name="Januszkiewicz K."/>
            <person name="Wedrychowicz H."/>
        </authorList>
    </citation>
    <scope>NUCLEOTIDE SEQUENCE [LARGE SCALE GENOMIC DNA]</scope>
    <source>
        <strain evidence="2 3">DSM 100565</strain>
    </source>
</reference>